<evidence type="ECO:0000313" key="2">
    <source>
        <dbReference type="Proteomes" id="UP001157915"/>
    </source>
</evidence>
<evidence type="ECO:0000313" key="1">
    <source>
        <dbReference type="EMBL" id="SMP20653.1"/>
    </source>
</evidence>
<accession>A0ABY1NZ63</accession>
<comment type="caution">
    <text evidence="1">The sequence shown here is derived from an EMBL/GenBank/DDBJ whole genome shotgun (WGS) entry which is preliminary data.</text>
</comment>
<organism evidence="1 2">
    <name type="scientific">Algoriphagus winogradskyi</name>
    <dbReference type="NCBI Taxonomy" id="237017"/>
    <lineage>
        <taxon>Bacteria</taxon>
        <taxon>Pseudomonadati</taxon>
        <taxon>Bacteroidota</taxon>
        <taxon>Cytophagia</taxon>
        <taxon>Cytophagales</taxon>
        <taxon>Cyclobacteriaceae</taxon>
        <taxon>Algoriphagus</taxon>
    </lineage>
</organism>
<dbReference type="EMBL" id="FXUA01000003">
    <property type="protein sequence ID" value="SMP20653.1"/>
    <property type="molecule type" value="Genomic_DNA"/>
</dbReference>
<sequence>MVGIFPDQFNSTKFDFVYMDLKSNIIFQRLQFINQLKRIHD</sequence>
<reference evidence="1 2" key="1">
    <citation type="submission" date="2017-05" db="EMBL/GenBank/DDBJ databases">
        <authorList>
            <person name="Varghese N."/>
            <person name="Submissions S."/>
        </authorList>
    </citation>
    <scope>NUCLEOTIDE SEQUENCE [LARGE SCALE GENOMIC DNA]</scope>
    <source>
        <strain evidence="1 2">DSM 15360</strain>
    </source>
</reference>
<keyword evidence="2" id="KW-1185">Reference proteome</keyword>
<proteinExistence type="predicted"/>
<protein>
    <submittedName>
        <fullName evidence="1">Uncharacterized protein</fullName>
    </submittedName>
</protein>
<dbReference type="Proteomes" id="UP001157915">
    <property type="component" value="Unassembled WGS sequence"/>
</dbReference>
<gene>
    <name evidence="1" type="ORF">SAMN06265367_103171</name>
</gene>
<name>A0ABY1NZ63_9BACT</name>